<dbReference type="Proteomes" id="UP000005666">
    <property type="component" value="Chromosome 10"/>
</dbReference>
<evidence type="ECO:0000313" key="4">
    <source>
        <dbReference type="Proteomes" id="UP000005666"/>
    </source>
</evidence>
<dbReference type="GeneID" id="11533046"/>
<dbReference type="Pfam" id="PF25381">
    <property type="entry name" value="PH_26"/>
    <property type="match status" value="2"/>
</dbReference>
<dbReference type="OMA" id="KDWCYIK"/>
<dbReference type="HOGENOM" id="CLU_621394_0_0_1"/>
<organism evidence="3 4">
    <name type="scientific">Tetrapisispora phaffii (strain ATCC 24235 / CBS 4417 / NBRC 1672 / NRRL Y-8282 / UCD 70-5)</name>
    <name type="common">Yeast</name>
    <name type="synonym">Fabospora phaffii</name>
    <dbReference type="NCBI Taxonomy" id="1071381"/>
    <lineage>
        <taxon>Eukaryota</taxon>
        <taxon>Fungi</taxon>
        <taxon>Dikarya</taxon>
        <taxon>Ascomycota</taxon>
        <taxon>Saccharomycotina</taxon>
        <taxon>Saccharomycetes</taxon>
        <taxon>Saccharomycetales</taxon>
        <taxon>Saccharomycetaceae</taxon>
        <taxon>Tetrapisispora</taxon>
    </lineage>
</organism>
<dbReference type="eggNOG" id="ENOG502QTIE">
    <property type="taxonomic scope" value="Eukaryota"/>
</dbReference>
<feature type="region of interest" description="Disordered" evidence="1">
    <location>
        <begin position="263"/>
        <end position="284"/>
    </location>
</feature>
<dbReference type="InterPro" id="IPR058155">
    <property type="entry name" value="Skg3/CAF120-like_PH"/>
</dbReference>
<reference evidence="3 4" key="1">
    <citation type="journal article" date="2011" name="Proc. Natl. Acad. Sci. U.S.A.">
        <title>Evolutionary erosion of yeast sex chromosomes by mating-type switching accidents.</title>
        <authorList>
            <person name="Gordon J.L."/>
            <person name="Armisen D."/>
            <person name="Proux-Wera E."/>
            <person name="Oheigeartaigh S.S."/>
            <person name="Byrne K.P."/>
            <person name="Wolfe K.H."/>
        </authorList>
    </citation>
    <scope>NUCLEOTIDE SEQUENCE [LARGE SCALE GENOMIC DNA]</scope>
    <source>
        <strain evidence="4">ATCC 24235 / CBS 4417 / NBRC 1672 / NRRL Y-8282 / UCD 70-5</strain>
    </source>
</reference>
<dbReference type="EMBL" id="HE612865">
    <property type="protein sequence ID" value="CCE65136.1"/>
    <property type="molecule type" value="Genomic_DNA"/>
</dbReference>
<protein>
    <recommendedName>
        <fullName evidence="2">Skg3/CAF120-like PH-like domain-containing protein</fullName>
    </recommendedName>
</protein>
<feature type="compositionally biased region" description="Low complexity" evidence="1">
    <location>
        <begin position="263"/>
        <end position="276"/>
    </location>
</feature>
<gene>
    <name evidence="3" type="primary">TPHA0J03170</name>
    <name evidence="3" type="ordered locus">TPHA_0J03170</name>
</gene>
<dbReference type="OrthoDB" id="5563754at2759"/>
<name>G8BY85_TETPH</name>
<feature type="domain" description="Skg3/CAF120-like PH-like" evidence="2">
    <location>
        <begin position="149"/>
        <end position="217"/>
    </location>
</feature>
<evidence type="ECO:0000313" key="3">
    <source>
        <dbReference type="EMBL" id="CCE65136.1"/>
    </source>
</evidence>
<evidence type="ECO:0000259" key="2">
    <source>
        <dbReference type="Pfam" id="PF25381"/>
    </source>
</evidence>
<proteinExistence type="predicted"/>
<feature type="domain" description="Skg3/CAF120-like PH-like" evidence="2">
    <location>
        <begin position="340"/>
        <end position="391"/>
    </location>
</feature>
<dbReference type="RefSeq" id="XP_003687570.1">
    <property type="nucleotide sequence ID" value="XM_003687522.1"/>
</dbReference>
<dbReference type="AlphaFoldDB" id="G8BY85"/>
<sequence length="441" mass="49619">MGFLKILKKPMGSNDVNIKATKTTESTAFYGNDVIAFDTLKSVQPFVKLFRNLQNVIYFDDICTLDGSECHLIIKGNSVVINGEVVINSLVDLNVFLNLDSNSVTFEDMAVTYTNCQKLYNTVLVSNFESISAQKYLTGILISKFGLQLNDIHILLNSKNKFNYKDWCYIKLNGSNEYIKCWCHIDRDSNDERNGIKIKFYQEDKKSLKKNNLIGFVDNLNVTDLFLNVSESNLEDDNATKYIESIDSVKILGTFKIVNSGSESISRSSTSSSLNSDNVGNENPAEKLHKRNISMVSAITQTSKNSFASKNSLSNLSISSSIQTEKINKKKIDLNLINYKDGLIIKPIPHDGISHMDSLLRMLIPMIDCLKKYGRPDKFKIDKSDRESIMFALPSPNSTRIVDAVLQEKFFNDFTLIDDNQNNSTAQISMNSVSDLLVDNI</sequence>
<accession>G8BY85</accession>
<keyword evidence="4" id="KW-1185">Reference proteome</keyword>
<evidence type="ECO:0000256" key="1">
    <source>
        <dbReference type="SAM" id="MobiDB-lite"/>
    </source>
</evidence>
<dbReference type="KEGG" id="tpf:TPHA_0J03170"/>